<evidence type="ECO:0000256" key="1">
    <source>
        <dbReference type="ARBA" id="ARBA00022679"/>
    </source>
</evidence>
<dbReference type="EC" id="2.7.1.-" evidence="4"/>
<evidence type="ECO:0000313" key="5">
    <source>
        <dbReference type="Proteomes" id="UP000552709"/>
    </source>
</evidence>
<dbReference type="PANTHER" id="PTHR10584">
    <property type="entry name" value="SUGAR KINASE"/>
    <property type="match status" value="1"/>
</dbReference>
<dbReference type="Pfam" id="PF00294">
    <property type="entry name" value="PfkB"/>
    <property type="match status" value="1"/>
</dbReference>
<name>A0A7W8NGL6_9DEIO</name>
<dbReference type="EMBL" id="JACHFL010000007">
    <property type="protein sequence ID" value="MBB5363928.1"/>
    <property type="molecule type" value="Genomic_DNA"/>
</dbReference>
<comment type="caution">
    <text evidence="4">The sequence shown here is derived from an EMBL/GenBank/DDBJ whole genome shotgun (WGS) entry which is preliminary data.</text>
</comment>
<dbReference type="RefSeq" id="WP_184133603.1">
    <property type="nucleotide sequence ID" value="NZ_JACHFL010000007.1"/>
</dbReference>
<dbReference type="SUPFAM" id="SSF53613">
    <property type="entry name" value="Ribokinase-like"/>
    <property type="match status" value="1"/>
</dbReference>
<keyword evidence="5" id="KW-1185">Reference proteome</keyword>
<reference evidence="4 5" key="1">
    <citation type="submission" date="2020-08" db="EMBL/GenBank/DDBJ databases">
        <title>Genomic Encyclopedia of Type Strains, Phase IV (KMG-IV): sequencing the most valuable type-strain genomes for metagenomic binning, comparative biology and taxonomic classification.</title>
        <authorList>
            <person name="Goeker M."/>
        </authorList>
    </citation>
    <scope>NUCLEOTIDE SEQUENCE [LARGE SCALE GENOMIC DNA]</scope>
    <source>
        <strain evidence="4 5">DSM 27939</strain>
    </source>
</reference>
<dbReference type="GO" id="GO:0016301">
    <property type="term" value="F:kinase activity"/>
    <property type="evidence" value="ECO:0007669"/>
    <property type="project" value="UniProtKB-KW"/>
</dbReference>
<evidence type="ECO:0000256" key="2">
    <source>
        <dbReference type="ARBA" id="ARBA00022777"/>
    </source>
</evidence>
<dbReference type="InterPro" id="IPR011611">
    <property type="entry name" value="PfkB_dom"/>
</dbReference>
<accession>A0A7W8NGL6</accession>
<dbReference type="Gene3D" id="3.40.1190.20">
    <property type="match status" value="1"/>
</dbReference>
<evidence type="ECO:0000313" key="4">
    <source>
        <dbReference type="EMBL" id="MBB5363928.1"/>
    </source>
</evidence>
<proteinExistence type="predicted"/>
<feature type="domain" description="Carbohydrate kinase PfkB" evidence="3">
    <location>
        <begin position="16"/>
        <end position="261"/>
    </location>
</feature>
<sequence>MRRLLGLGDNTTDLYLSQGMLYPGGNALNVAALTARLQRPASYLGCVGLDTGGHHLLASLRTEGVDITHCLQLPGSTSWSKIEHDGQDRKFVGFDHGVQAQWVLSGDVPSYIADHQIVHSSLYSELGDRLPAIRASAHLLSFDFSSDFKPHDLEQIAPSLDVAFCSDSQADDHNVAALAAMVQNFGCPLVVVTRGERGAVALSDGQLFTQPSLPAHVVDTLGAGDAFIAGFLNAWLDQADIGQALQAAARLAAQNCAEYGAFGRGVPLPAALVQSSSETRSS</sequence>
<keyword evidence="2 4" id="KW-0418">Kinase</keyword>
<evidence type="ECO:0000259" key="3">
    <source>
        <dbReference type="Pfam" id="PF00294"/>
    </source>
</evidence>
<dbReference type="PROSITE" id="PS00584">
    <property type="entry name" value="PFKB_KINASES_2"/>
    <property type="match status" value="1"/>
</dbReference>
<dbReference type="Proteomes" id="UP000552709">
    <property type="component" value="Unassembled WGS sequence"/>
</dbReference>
<gene>
    <name evidence="4" type="ORF">HNQ08_003035</name>
</gene>
<protein>
    <submittedName>
        <fullName evidence="4">Fructoselysine 6-kinase</fullName>
        <ecNumber evidence="4">2.7.1.-</ecNumber>
    </submittedName>
</protein>
<dbReference type="PANTHER" id="PTHR10584:SF157">
    <property type="entry name" value="SULFOFRUCTOSE KINASE"/>
    <property type="match status" value="1"/>
</dbReference>
<dbReference type="InterPro" id="IPR002173">
    <property type="entry name" value="Carboh/pur_kinase_PfkB_CS"/>
</dbReference>
<dbReference type="AlphaFoldDB" id="A0A7W8NGL6"/>
<keyword evidence="1 4" id="KW-0808">Transferase</keyword>
<dbReference type="GO" id="GO:0005829">
    <property type="term" value="C:cytosol"/>
    <property type="evidence" value="ECO:0007669"/>
    <property type="project" value="TreeGrafter"/>
</dbReference>
<organism evidence="4 5">
    <name type="scientific">Deinococcus humi</name>
    <dbReference type="NCBI Taxonomy" id="662880"/>
    <lineage>
        <taxon>Bacteria</taxon>
        <taxon>Thermotogati</taxon>
        <taxon>Deinococcota</taxon>
        <taxon>Deinococci</taxon>
        <taxon>Deinococcales</taxon>
        <taxon>Deinococcaceae</taxon>
        <taxon>Deinococcus</taxon>
    </lineage>
</organism>
<dbReference type="InterPro" id="IPR029056">
    <property type="entry name" value="Ribokinase-like"/>
</dbReference>